<dbReference type="SUPFAM" id="SSF51412">
    <property type="entry name" value="Inosine monophosphate dehydrogenase (IMPDH)"/>
    <property type="match status" value="1"/>
</dbReference>
<dbReference type="GO" id="GO:0051213">
    <property type="term" value="F:dioxygenase activity"/>
    <property type="evidence" value="ECO:0007669"/>
    <property type="project" value="UniProtKB-KW"/>
</dbReference>
<keyword evidence="1" id="KW-0285">Flavoprotein</keyword>
<protein>
    <submittedName>
        <fullName evidence="5">NAD(P)H-dependent flavin oxidoreductase YrpB (Nitropropane dioxygenase family)</fullName>
    </submittedName>
</protein>
<accession>A0A3D9FHQ6</accession>
<evidence type="ECO:0000313" key="6">
    <source>
        <dbReference type="Proteomes" id="UP000256310"/>
    </source>
</evidence>
<dbReference type="InterPro" id="IPR013785">
    <property type="entry name" value="Aldolase_TIM"/>
</dbReference>
<reference evidence="5 6" key="1">
    <citation type="submission" date="2018-07" db="EMBL/GenBank/DDBJ databases">
        <title>Genomic Encyclopedia of Type Strains, Phase IV (KMG-IV): sequencing the most valuable type-strain genomes for metagenomic binning, comparative biology and taxonomic classification.</title>
        <authorList>
            <person name="Goeker M."/>
        </authorList>
    </citation>
    <scope>NUCLEOTIDE SEQUENCE [LARGE SCALE GENOMIC DNA]</scope>
    <source>
        <strain evidence="5 6">DSM 26725</strain>
    </source>
</reference>
<dbReference type="RefSeq" id="WP_245953836.1">
    <property type="nucleotide sequence ID" value="NZ_QRDP01000004.1"/>
</dbReference>
<sequence>MMNSPICSMLDIEFPLLAFSHCRDVVAAVSKAGGMGVFGAVNLSPERLREELDWIDAHADGKPYGVDLIVPNKFAGKGEKLDTGRLIDSIPQEHKDFASGILAEHDIATDELDRTRGISGNFARNLRAEGAASSLEVAFEYPIKLIANALGVPPQVMLDLGKQHGVPVAALVGAKEHAVAQVNAGVDILVVAGGEAGGHCGDVSTMVLIPEVARALKEVGADTPILAAGGITTGEQMAAAIAMGAAGAWCGSVWLTTAEAETNPVVKEKMLAASSRDTVRSRSRTGKPSRQLRSPWTDAWEGEDAPEPLPMPLQSMVSEPALRQIDKLSQSGHQGAKDLATYWVGQGVGLMNQPLSSGQVVQQFKEEFAEAFERLSASLGD</sequence>
<dbReference type="InterPro" id="IPR004136">
    <property type="entry name" value="NMO"/>
</dbReference>
<dbReference type="EMBL" id="QRDP01000004">
    <property type="protein sequence ID" value="RED17320.1"/>
    <property type="molecule type" value="Genomic_DNA"/>
</dbReference>
<evidence type="ECO:0000256" key="4">
    <source>
        <dbReference type="SAM" id="MobiDB-lite"/>
    </source>
</evidence>
<feature type="region of interest" description="Disordered" evidence="4">
    <location>
        <begin position="272"/>
        <end position="308"/>
    </location>
</feature>
<dbReference type="GO" id="GO:0018580">
    <property type="term" value="F:nitronate monooxygenase activity"/>
    <property type="evidence" value="ECO:0007669"/>
    <property type="project" value="InterPro"/>
</dbReference>
<dbReference type="AlphaFoldDB" id="A0A3D9FHQ6"/>
<keyword evidence="5" id="KW-0223">Dioxygenase</keyword>
<dbReference type="Pfam" id="PF03060">
    <property type="entry name" value="NMO"/>
    <property type="match status" value="1"/>
</dbReference>
<dbReference type="Gene3D" id="3.20.20.70">
    <property type="entry name" value="Aldolase class I"/>
    <property type="match status" value="1"/>
</dbReference>
<evidence type="ECO:0000256" key="2">
    <source>
        <dbReference type="ARBA" id="ARBA00022643"/>
    </source>
</evidence>
<name>A0A3D9FHQ6_9SPHN</name>
<proteinExistence type="predicted"/>
<dbReference type="CDD" id="cd04730">
    <property type="entry name" value="NPD_like"/>
    <property type="match status" value="1"/>
</dbReference>
<keyword evidence="6" id="KW-1185">Reference proteome</keyword>
<organism evidence="5 6">
    <name type="scientific">Parasphingopyxis lamellibrachiae</name>
    <dbReference type="NCBI Taxonomy" id="680125"/>
    <lineage>
        <taxon>Bacteria</taxon>
        <taxon>Pseudomonadati</taxon>
        <taxon>Pseudomonadota</taxon>
        <taxon>Alphaproteobacteria</taxon>
        <taxon>Sphingomonadales</taxon>
        <taxon>Sphingomonadaceae</taxon>
        <taxon>Parasphingopyxis</taxon>
    </lineage>
</organism>
<keyword evidence="2" id="KW-0288">FMN</keyword>
<keyword evidence="3" id="KW-0560">Oxidoreductase</keyword>
<evidence type="ECO:0000256" key="3">
    <source>
        <dbReference type="ARBA" id="ARBA00023002"/>
    </source>
</evidence>
<dbReference type="PANTHER" id="PTHR32332">
    <property type="entry name" value="2-NITROPROPANE DIOXYGENASE"/>
    <property type="match status" value="1"/>
</dbReference>
<gene>
    <name evidence="5" type="ORF">DFR46_2366</name>
</gene>
<evidence type="ECO:0000256" key="1">
    <source>
        <dbReference type="ARBA" id="ARBA00022630"/>
    </source>
</evidence>
<dbReference type="Proteomes" id="UP000256310">
    <property type="component" value="Unassembled WGS sequence"/>
</dbReference>
<dbReference type="PANTHER" id="PTHR32332:SF38">
    <property type="entry name" value="MONOOXYGENASE RV1533-RELATED"/>
    <property type="match status" value="1"/>
</dbReference>
<comment type="caution">
    <text evidence="5">The sequence shown here is derived from an EMBL/GenBank/DDBJ whole genome shotgun (WGS) entry which is preliminary data.</text>
</comment>
<evidence type="ECO:0000313" key="5">
    <source>
        <dbReference type="EMBL" id="RED17320.1"/>
    </source>
</evidence>